<dbReference type="SUPFAM" id="SSF56112">
    <property type="entry name" value="Protein kinase-like (PK-like)"/>
    <property type="match status" value="1"/>
</dbReference>
<dbReference type="GO" id="GO:0043539">
    <property type="term" value="F:protein serine/threonine kinase activator activity"/>
    <property type="evidence" value="ECO:0007669"/>
    <property type="project" value="InterPro"/>
</dbReference>
<dbReference type="EMBL" id="CM018046">
    <property type="protein sequence ID" value="KAA8525341.1"/>
    <property type="molecule type" value="Genomic_DNA"/>
</dbReference>
<gene>
    <name evidence="3" type="ORF">F0562_007241</name>
</gene>
<dbReference type="PANTHER" id="PTHR48014">
    <property type="entry name" value="SERINE/THREONINE-PROTEIN KINASE FRAY2"/>
    <property type="match status" value="1"/>
</dbReference>
<evidence type="ECO:0008006" key="5">
    <source>
        <dbReference type="Google" id="ProtNLM"/>
    </source>
</evidence>
<protein>
    <recommendedName>
        <fullName evidence="5">Protein kinase domain-containing protein</fullName>
    </recommendedName>
</protein>
<keyword evidence="2" id="KW-0175">Coiled coil</keyword>
<proteinExistence type="inferred from homology"/>
<feature type="coiled-coil region" evidence="2">
    <location>
        <begin position="214"/>
        <end position="251"/>
    </location>
</feature>
<name>A0A5J5A7D2_9ASTE</name>
<dbReference type="InterPro" id="IPR011009">
    <property type="entry name" value="Kinase-like_dom_sf"/>
</dbReference>
<reference evidence="3 4" key="1">
    <citation type="submission" date="2019-09" db="EMBL/GenBank/DDBJ databases">
        <title>A chromosome-level genome assembly of the Chinese tupelo Nyssa sinensis.</title>
        <authorList>
            <person name="Yang X."/>
            <person name="Kang M."/>
            <person name="Yang Y."/>
            <person name="Xiong H."/>
            <person name="Wang M."/>
            <person name="Zhang Z."/>
            <person name="Wang Z."/>
            <person name="Wu H."/>
            <person name="Ma T."/>
            <person name="Liu J."/>
            <person name="Xi Z."/>
        </authorList>
    </citation>
    <scope>NUCLEOTIDE SEQUENCE [LARGE SCALE GENOMIC DNA]</scope>
    <source>
        <strain evidence="3">J267</strain>
        <tissue evidence="3">Leaf</tissue>
    </source>
</reference>
<evidence type="ECO:0000313" key="4">
    <source>
        <dbReference type="Proteomes" id="UP000325577"/>
    </source>
</evidence>
<evidence type="ECO:0000256" key="2">
    <source>
        <dbReference type="SAM" id="Coils"/>
    </source>
</evidence>
<dbReference type="OrthoDB" id="840771at2759"/>
<keyword evidence="4" id="KW-1185">Reference proteome</keyword>
<dbReference type="PANTHER" id="PTHR48014:SF7">
    <property type="entry name" value="SERINE_THREONINE-PROTEIN KINASE BLUS1"/>
    <property type="match status" value="1"/>
</dbReference>
<dbReference type="AlphaFoldDB" id="A0A5J5A7D2"/>
<dbReference type="Proteomes" id="UP000325577">
    <property type="component" value="Linkage Group LG3"/>
</dbReference>
<dbReference type="Gene3D" id="1.10.510.10">
    <property type="entry name" value="Transferase(Phosphotransferase) domain 1"/>
    <property type="match status" value="1"/>
</dbReference>
<sequence>MEGRLSLTCPPSKSLIKKIRERFRIQFSDYEYEKNWNSKNNFSQSFKHMVGLCLNQDPLKRPSAYQLLKHSFFKNCVNGSDFLVENVLQGLPTLEQRFPKTEDDRELLGECEDSNMGETEIILWTFNADSVVSVGSSQGQMFQVGAEVSEGREAVGHIGGGRGGEAEIGGRGGSLDGQVVIGNLLFLQNSLDEQTENVNNMIGLLRGEEGDQELRREEELMQVIENLMQELEDEQEKNFELEMELQILNLQLSNASD</sequence>
<evidence type="ECO:0000313" key="3">
    <source>
        <dbReference type="EMBL" id="KAA8525341.1"/>
    </source>
</evidence>
<evidence type="ECO:0000256" key="1">
    <source>
        <dbReference type="ARBA" id="ARBA00008874"/>
    </source>
</evidence>
<comment type="similarity">
    <text evidence="1">Belongs to the protein kinase superfamily. STE Ser/Thr protein kinase family. STE20 subfamily.</text>
</comment>
<accession>A0A5J5A7D2</accession>
<dbReference type="InterPro" id="IPR047173">
    <property type="entry name" value="STRAD_A/B-like"/>
</dbReference>
<organism evidence="3 4">
    <name type="scientific">Nyssa sinensis</name>
    <dbReference type="NCBI Taxonomy" id="561372"/>
    <lineage>
        <taxon>Eukaryota</taxon>
        <taxon>Viridiplantae</taxon>
        <taxon>Streptophyta</taxon>
        <taxon>Embryophyta</taxon>
        <taxon>Tracheophyta</taxon>
        <taxon>Spermatophyta</taxon>
        <taxon>Magnoliopsida</taxon>
        <taxon>eudicotyledons</taxon>
        <taxon>Gunneridae</taxon>
        <taxon>Pentapetalae</taxon>
        <taxon>asterids</taxon>
        <taxon>Cornales</taxon>
        <taxon>Nyssaceae</taxon>
        <taxon>Nyssa</taxon>
    </lineage>
</organism>